<evidence type="ECO:0000259" key="1">
    <source>
        <dbReference type="Pfam" id="PF22917"/>
    </source>
</evidence>
<evidence type="ECO:0000313" key="3">
    <source>
        <dbReference type="Proteomes" id="UP000622797"/>
    </source>
</evidence>
<name>A0A8H4T4G4_9HYPO</name>
<dbReference type="Pfam" id="PF22917">
    <property type="entry name" value="PRISE"/>
    <property type="match status" value="1"/>
</dbReference>
<dbReference type="SUPFAM" id="SSF51735">
    <property type="entry name" value="NAD(P)-binding Rossmann-fold domains"/>
    <property type="match status" value="1"/>
</dbReference>
<dbReference type="PANTHER" id="PTHR32487:SF29">
    <property type="entry name" value="NAD-DEPENDENT EPIMERASE_DEHYDRATASE DOMAIN-CONTAINING PROTEIN"/>
    <property type="match status" value="1"/>
</dbReference>
<reference evidence="2" key="2">
    <citation type="submission" date="2020-05" db="EMBL/GenBank/DDBJ databases">
        <authorList>
            <person name="Kim H.-S."/>
            <person name="Proctor R.H."/>
            <person name="Brown D.W."/>
        </authorList>
    </citation>
    <scope>NUCLEOTIDE SEQUENCE</scope>
    <source>
        <strain evidence="2">NRRL 20472</strain>
    </source>
</reference>
<proteinExistence type="predicted"/>
<dbReference type="InterPro" id="IPR055222">
    <property type="entry name" value="PRISE-like_Rossmann-fold"/>
</dbReference>
<dbReference type="PANTHER" id="PTHR32487">
    <property type="entry name" value="3-OXO-DELTA(4,5)-STEROID 5-BETA-REDUCTASE"/>
    <property type="match status" value="1"/>
</dbReference>
<protein>
    <recommendedName>
        <fullName evidence="1">PRISE-like Rossmann-fold domain-containing protein</fullName>
    </recommendedName>
</protein>
<dbReference type="EMBL" id="JABEXW010000934">
    <property type="protein sequence ID" value="KAF4951145.1"/>
    <property type="molecule type" value="Genomic_DNA"/>
</dbReference>
<dbReference type="AlphaFoldDB" id="A0A8H4T4G4"/>
<dbReference type="OrthoDB" id="1731983at2759"/>
<dbReference type="Gene3D" id="3.40.50.720">
    <property type="entry name" value="NAD(P)-binding Rossmann-like Domain"/>
    <property type="match status" value="1"/>
</dbReference>
<sequence length="442" mass="49479">MSSQQYPLRQSGIYRNLPQFDPSIRGLSAIICGASGISGFNTLRALLDSPERWTTIYTLSRSPIPPSQLALIEPSLRSRIKHVSVDLTLSAAQVKDCLVQAGVQADYVFFYAYLQPSSESGMSTSMAQKLYDLNVPMFDNFITGLELANIEPKRILLQTGGKNYGVHIGRVRTPLVESDPQPRHLQPNFYYAQQDRLFKFCDDHPNTKWNMVFPFGIIGAATNAQLNTFYGFAAYAAIQARKNEPLKFGGDFDSWQYEACHSTAILTGFLSEWAVLEETCANQAFNAQDGGGLSWDRFFSELARWYGVEKGVVGPEEEASKFKVTELAGGKLAPLGYGPPMTLPLSFTLKDWFSETDNKEHWKRLMAESDDQLTYDLTKDPPSAFIGEFAYLRFGTPAVNKARMMGWNGFVDSLESIFEMFQELAKMGMLPPMRVEKAQALV</sequence>
<dbReference type="Proteomes" id="UP000622797">
    <property type="component" value="Unassembled WGS sequence"/>
</dbReference>
<accession>A0A8H4T4G4</accession>
<gene>
    <name evidence="2" type="ORF">FSARC_12996</name>
</gene>
<reference evidence="2" key="1">
    <citation type="journal article" date="2020" name="BMC Genomics">
        <title>Correction to: Identification and distribution of gene clusters required for synthesis of sphingolipid metabolism inhibitors in diverse species of the filamentous fungus Fusarium.</title>
        <authorList>
            <person name="Kim H.S."/>
            <person name="Lohmar J.M."/>
            <person name="Busman M."/>
            <person name="Brown D.W."/>
            <person name="Naumann T.A."/>
            <person name="Divon H.H."/>
            <person name="Lysoe E."/>
            <person name="Uhlig S."/>
            <person name="Proctor R.H."/>
        </authorList>
    </citation>
    <scope>NUCLEOTIDE SEQUENCE</scope>
    <source>
        <strain evidence="2">NRRL 20472</strain>
    </source>
</reference>
<organism evidence="2 3">
    <name type="scientific">Fusarium sarcochroum</name>
    <dbReference type="NCBI Taxonomy" id="1208366"/>
    <lineage>
        <taxon>Eukaryota</taxon>
        <taxon>Fungi</taxon>
        <taxon>Dikarya</taxon>
        <taxon>Ascomycota</taxon>
        <taxon>Pezizomycotina</taxon>
        <taxon>Sordariomycetes</taxon>
        <taxon>Hypocreomycetidae</taxon>
        <taxon>Hypocreales</taxon>
        <taxon>Nectriaceae</taxon>
        <taxon>Fusarium</taxon>
        <taxon>Fusarium lateritium species complex</taxon>
    </lineage>
</organism>
<comment type="caution">
    <text evidence="2">The sequence shown here is derived from an EMBL/GenBank/DDBJ whole genome shotgun (WGS) entry which is preliminary data.</text>
</comment>
<dbReference type="InterPro" id="IPR036291">
    <property type="entry name" value="NAD(P)-bd_dom_sf"/>
</dbReference>
<keyword evidence="3" id="KW-1185">Reference proteome</keyword>
<feature type="domain" description="PRISE-like Rossmann-fold" evidence="1">
    <location>
        <begin position="29"/>
        <end position="317"/>
    </location>
</feature>
<evidence type="ECO:0000313" key="2">
    <source>
        <dbReference type="EMBL" id="KAF4951145.1"/>
    </source>
</evidence>